<accession>A0A383BDB4</accession>
<name>A0A383BDB4_9ZZZZ</name>
<feature type="non-terminal residue" evidence="2">
    <location>
        <position position="30"/>
    </location>
</feature>
<dbReference type="EMBL" id="UINC01199133">
    <property type="protein sequence ID" value="SVE17415.1"/>
    <property type="molecule type" value="Genomic_DNA"/>
</dbReference>
<reference evidence="2" key="1">
    <citation type="submission" date="2018-05" db="EMBL/GenBank/DDBJ databases">
        <authorList>
            <person name="Lanie J.A."/>
            <person name="Ng W.-L."/>
            <person name="Kazmierczak K.M."/>
            <person name="Andrzejewski T.M."/>
            <person name="Davidsen T.M."/>
            <person name="Wayne K.J."/>
            <person name="Tettelin H."/>
            <person name="Glass J.I."/>
            <person name="Rusch D."/>
            <person name="Podicherti R."/>
            <person name="Tsui H.-C.T."/>
            <person name="Winkler M.E."/>
        </authorList>
    </citation>
    <scope>NUCLEOTIDE SEQUENCE</scope>
</reference>
<evidence type="ECO:0000256" key="1">
    <source>
        <dbReference type="SAM" id="Phobius"/>
    </source>
</evidence>
<keyword evidence="1" id="KW-1133">Transmembrane helix</keyword>
<dbReference type="AlphaFoldDB" id="A0A383BDB4"/>
<protein>
    <submittedName>
        <fullName evidence="2">Uncharacterized protein</fullName>
    </submittedName>
</protein>
<proteinExistence type="predicted"/>
<keyword evidence="1" id="KW-0812">Transmembrane</keyword>
<organism evidence="2">
    <name type="scientific">marine metagenome</name>
    <dbReference type="NCBI Taxonomy" id="408172"/>
    <lineage>
        <taxon>unclassified sequences</taxon>
        <taxon>metagenomes</taxon>
        <taxon>ecological metagenomes</taxon>
    </lineage>
</organism>
<keyword evidence="1" id="KW-0472">Membrane</keyword>
<sequence length="30" mass="3104">MAGYKAHMAFGMATGLGWAIAAFMLSLVSV</sequence>
<gene>
    <name evidence="2" type="ORF">METZ01_LOCUS470269</name>
</gene>
<feature type="transmembrane region" description="Helical" evidence="1">
    <location>
        <begin position="6"/>
        <end position="28"/>
    </location>
</feature>
<evidence type="ECO:0000313" key="2">
    <source>
        <dbReference type="EMBL" id="SVE17415.1"/>
    </source>
</evidence>